<dbReference type="PANTHER" id="PTHR47685">
    <property type="entry name" value="MAGNESIUM TRANSPORT PROTEIN CORA"/>
    <property type="match status" value="1"/>
</dbReference>
<dbReference type="EMBL" id="JAETWB010000090">
    <property type="protein sequence ID" value="MBL6082625.1"/>
    <property type="molecule type" value="Genomic_DNA"/>
</dbReference>
<evidence type="ECO:0000256" key="4">
    <source>
        <dbReference type="ARBA" id="ARBA00023136"/>
    </source>
</evidence>
<reference evidence="6 7" key="1">
    <citation type="submission" date="2021-01" db="EMBL/GenBank/DDBJ databases">
        <title>Belnapia mucosa sp. nov. and Belnapia arida sp. nov., isolated from the Tabernas Desert (Almeria, Spain).</title>
        <authorList>
            <person name="Molina-Menor E."/>
            <person name="Vidal-Verdu A."/>
            <person name="Calonge A."/>
            <person name="Satari L."/>
            <person name="Pereto J."/>
            <person name="Porcar M."/>
        </authorList>
    </citation>
    <scope>NUCLEOTIDE SEQUENCE [LARGE SCALE GENOMIC DNA]</scope>
    <source>
        <strain evidence="6 7">T18</strain>
    </source>
</reference>
<dbReference type="InterPro" id="IPR045863">
    <property type="entry name" value="CorA_TM1_TM2"/>
</dbReference>
<keyword evidence="2 5" id="KW-0812">Transmembrane</keyword>
<dbReference type="Pfam" id="PF01544">
    <property type="entry name" value="CorA"/>
    <property type="match status" value="1"/>
</dbReference>
<keyword evidence="7" id="KW-1185">Reference proteome</keyword>
<proteinExistence type="predicted"/>
<gene>
    <name evidence="6" type="ORF">JMJ56_32185</name>
</gene>
<sequence>MVNRLADIIEATDAQLDALADEIFVEDEQPAAANGAAARPKRRRPATDLQAVVKRLGRSSSLTGKLRESLLSLGRMLAYFRQGADGRLQDSVGARLLTLDRDVASLTDYDAHLSVQIGFLLKATFGLISLEQNSIIKVFSVAAVLFLPPTLVGTVYGMNFEHMPELSWAFGYPFALLLMIASAVVPTIGSSIVAGFDWRLRRRDQGHRPDAMSAG</sequence>
<dbReference type="InterPro" id="IPR050829">
    <property type="entry name" value="CorA_MIT"/>
</dbReference>
<comment type="subcellular location">
    <subcellularLocation>
        <location evidence="1">Membrane</location>
        <topology evidence="1">Multi-pass membrane protein</topology>
    </subcellularLocation>
</comment>
<evidence type="ECO:0000313" key="7">
    <source>
        <dbReference type="Proteomes" id="UP000660885"/>
    </source>
</evidence>
<evidence type="ECO:0000313" key="6">
    <source>
        <dbReference type="EMBL" id="MBL6082625.1"/>
    </source>
</evidence>
<protein>
    <recommendedName>
        <fullName evidence="8">Magnesium transporter</fullName>
    </recommendedName>
</protein>
<comment type="caution">
    <text evidence="6">The sequence shown here is derived from an EMBL/GenBank/DDBJ whole genome shotgun (WGS) entry which is preliminary data.</text>
</comment>
<dbReference type="PANTHER" id="PTHR47685:SF1">
    <property type="entry name" value="MAGNESIUM TRANSPORT PROTEIN CORA"/>
    <property type="match status" value="1"/>
</dbReference>
<name>A0ABS1UD64_9PROT</name>
<evidence type="ECO:0000256" key="5">
    <source>
        <dbReference type="SAM" id="Phobius"/>
    </source>
</evidence>
<evidence type="ECO:0008006" key="8">
    <source>
        <dbReference type="Google" id="ProtNLM"/>
    </source>
</evidence>
<keyword evidence="4 5" id="KW-0472">Membrane</keyword>
<dbReference type="Gene3D" id="1.20.58.340">
    <property type="entry name" value="Magnesium transport protein CorA, transmembrane region"/>
    <property type="match status" value="1"/>
</dbReference>
<feature type="transmembrane region" description="Helical" evidence="5">
    <location>
        <begin position="138"/>
        <end position="158"/>
    </location>
</feature>
<evidence type="ECO:0000256" key="3">
    <source>
        <dbReference type="ARBA" id="ARBA00022989"/>
    </source>
</evidence>
<dbReference type="InterPro" id="IPR002523">
    <property type="entry name" value="MgTranspt_CorA/ZnTranspt_ZntB"/>
</dbReference>
<dbReference type="SUPFAM" id="SSF144083">
    <property type="entry name" value="Magnesium transport protein CorA, transmembrane region"/>
    <property type="match status" value="1"/>
</dbReference>
<dbReference type="Proteomes" id="UP000660885">
    <property type="component" value="Unassembled WGS sequence"/>
</dbReference>
<feature type="transmembrane region" description="Helical" evidence="5">
    <location>
        <begin position="170"/>
        <end position="196"/>
    </location>
</feature>
<accession>A0ABS1UD64</accession>
<organism evidence="6 7">
    <name type="scientific">Belnapia arida</name>
    <dbReference type="NCBI Taxonomy" id="2804533"/>
    <lineage>
        <taxon>Bacteria</taxon>
        <taxon>Pseudomonadati</taxon>
        <taxon>Pseudomonadota</taxon>
        <taxon>Alphaproteobacteria</taxon>
        <taxon>Acetobacterales</taxon>
        <taxon>Roseomonadaceae</taxon>
        <taxon>Belnapia</taxon>
    </lineage>
</organism>
<evidence type="ECO:0000256" key="2">
    <source>
        <dbReference type="ARBA" id="ARBA00022692"/>
    </source>
</evidence>
<evidence type="ECO:0000256" key="1">
    <source>
        <dbReference type="ARBA" id="ARBA00004141"/>
    </source>
</evidence>
<keyword evidence="3 5" id="KW-1133">Transmembrane helix</keyword>